<dbReference type="RefSeq" id="WP_374218133.1">
    <property type="nucleotide sequence ID" value="NZ_JAXOVW010000031.1"/>
</dbReference>
<evidence type="ECO:0000313" key="2">
    <source>
        <dbReference type="EMBL" id="MDZ5608333.1"/>
    </source>
</evidence>
<dbReference type="Gene3D" id="2.60.40.10">
    <property type="entry name" value="Immunoglobulins"/>
    <property type="match status" value="1"/>
</dbReference>
<protein>
    <submittedName>
        <fullName evidence="2">Uncharacterized protein</fullName>
    </submittedName>
</protein>
<keyword evidence="3" id="KW-1185">Reference proteome</keyword>
<dbReference type="InterPro" id="IPR013783">
    <property type="entry name" value="Ig-like_fold"/>
</dbReference>
<proteinExistence type="predicted"/>
<evidence type="ECO:0000256" key="1">
    <source>
        <dbReference type="SAM" id="MobiDB-lite"/>
    </source>
</evidence>
<gene>
    <name evidence="2" type="ORF">U2I54_14830</name>
</gene>
<comment type="caution">
    <text evidence="2">The sequence shown here is derived from an EMBL/GenBank/DDBJ whole genome shotgun (WGS) entry which is preliminary data.</text>
</comment>
<accession>A0ABU5JXZ8</accession>
<name>A0ABU5JXZ8_9BACI</name>
<feature type="compositionally biased region" description="Basic and acidic residues" evidence="1">
    <location>
        <begin position="1"/>
        <end position="19"/>
    </location>
</feature>
<reference evidence="3" key="1">
    <citation type="submission" date="2023-11" db="EMBL/GenBank/DDBJ databases">
        <title>Genome Sequence of Bacillus pseudomycoides stain BUPM19.</title>
        <authorList>
            <person name="Farhat A."/>
        </authorList>
    </citation>
    <scope>NUCLEOTIDE SEQUENCE [LARGE SCALE GENOMIC DNA]</scope>
    <source>
        <strain evidence="3">BUPM19</strain>
    </source>
</reference>
<organism evidence="2 3">
    <name type="scientific">Bacillus bingmayongensis</name>
    <dbReference type="NCBI Taxonomy" id="1150157"/>
    <lineage>
        <taxon>Bacteria</taxon>
        <taxon>Bacillati</taxon>
        <taxon>Bacillota</taxon>
        <taxon>Bacilli</taxon>
        <taxon>Bacillales</taxon>
        <taxon>Bacillaceae</taxon>
        <taxon>Bacillus</taxon>
    </lineage>
</organism>
<dbReference type="EMBL" id="JAXOVW010000031">
    <property type="protein sequence ID" value="MDZ5608333.1"/>
    <property type="molecule type" value="Genomic_DNA"/>
</dbReference>
<dbReference type="Proteomes" id="UP001291930">
    <property type="component" value="Unassembled WGS sequence"/>
</dbReference>
<evidence type="ECO:0000313" key="3">
    <source>
        <dbReference type="Proteomes" id="UP001291930"/>
    </source>
</evidence>
<feature type="region of interest" description="Disordered" evidence="1">
    <location>
        <begin position="1"/>
        <end position="20"/>
    </location>
</feature>
<sequence>MKDTKRDPSNSNIESKEINNDVSSRVTVLSSTIDTSRPGTQTVTYAVENGFDEKNPIKITINNEFDENN</sequence>